<keyword evidence="1" id="KW-1133">Transmembrane helix</keyword>
<dbReference type="EMBL" id="FMXM01000059">
    <property type="protein sequence ID" value="SDA99790.1"/>
    <property type="molecule type" value="Genomic_DNA"/>
</dbReference>
<name>A0A1G5ZYV2_9HYPH</name>
<dbReference type="AlphaFoldDB" id="A0A1G5ZYV2"/>
<gene>
    <name evidence="2" type="ORF">SAMN02927914_06721</name>
</gene>
<dbReference type="Proteomes" id="UP000198588">
    <property type="component" value="Unassembled WGS sequence"/>
</dbReference>
<evidence type="ECO:0000313" key="2">
    <source>
        <dbReference type="EMBL" id="SDA99790.1"/>
    </source>
</evidence>
<accession>A0A1G5ZYV2</accession>
<evidence type="ECO:0000313" key="3">
    <source>
        <dbReference type="Proteomes" id="UP000198588"/>
    </source>
</evidence>
<keyword evidence="1" id="KW-0812">Transmembrane</keyword>
<proteinExistence type="predicted"/>
<dbReference type="RefSeq" id="WP_091586624.1">
    <property type="nucleotide sequence ID" value="NZ_FMXM01000059.1"/>
</dbReference>
<evidence type="ECO:0000256" key="1">
    <source>
        <dbReference type="SAM" id="Phobius"/>
    </source>
</evidence>
<reference evidence="2 3" key="1">
    <citation type="submission" date="2016-10" db="EMBL/GenBank/DDBJ databases">
        <authorList>
            <person name="de Groot N.N."/>
        </authorList>
    </citation>
    <scope>NUCLEOTIDE SEQUENCE [LARGE SCALE GENOMIC DNA]</scope>
    <source>
        <strain evidence="2 3">CGMCC 1.12097</strain>
    </source>
</reference>
<sequence length="118" mass="12873">MKKTGLQIIKLAVSATVAVASIGIGVGLSALLTGSDLRQHQLHPVIRVSRADARIWEVAQPDKPYEPPPSSSARLLLMARLLPSWVRILCETNTGKENCSSRGLVIPPNKASRIREWL</sequence>
<keyword evidence="1" id="KW-0472">Membrane</keyword>
<organism evidence="2 3">
    <name type="scientific">Mesorhizobium qingshengii</name>
    <dbReference type="NCBI Taxonomy" id="1165689"/>
    <lineage>
        <taxon>Bacteria</taxon>
        <taxon>Pseudomonadati</taxon>
        <taxon>Pseudomonadota</taxon>
        <taxon>Alphaproteobacteria</taxon>
        <taxon>Hyphomicrobiales</taxon>
        <taxon>Phyllobacteriaceae</taxon>
        <taxon>Mesorhizobium</taxon>
    </lineage>
</organism>
<feature type="transmembrane region" description="Helical" evidence="1">
    <location>
        <begin position="12"/>
        <end position="32"/>
    </location>
</feature>
<protein>
    <submittedName>
        <fullName evidence="2">Uncharacterized protein</fullName>
    </submittedName>
</protein>